<evidence type="ECO:0000259" key="8">
    <source>
        <dbReference type="PROSITE" id="PS51455"/>
    </source>
</evidence>
<dbReference type="InterPro" id="IPR002498">
    <property type="entry name" value="PInositol-4-P-4/5-kinase_core"/>
</dbReference>
<feature type="region of interest" description="Disordered" evidence="7">
    <location>
        <begin position="1"/>
        <end position="60"/>
    </location>
</feature>
<dbReference type="GO" id="GO:0005524">
    <property type="term" value="F:ATP binding"/>
    <property type="evidence" value="ECO:0007669"/>
    <property type="project" value="UniProtKB-UniRule"/>
</dbReference>
<feature type="compositionally biased region" description="Polar residues" evidence="7">
    <location>
        <begin position="1"/>
        <end position="11"/>
    </location>
</feature>
<dbReference type="EC" id="2.7.1.150" evidence="1"/>
<keyword evidence="5 6" id="KW-0067">ATP-binding</keyword>
<feature type="compositionally biased region" description="Low complexity" evidence="7">
    <location>
        <begin position="297"/>
        <end position="306"/>
    </location>
</feature>
<sequence>MQAVQAAQRTPSPLPGDEQETPFSPVQSPRDCPRDYPAAVSSNPTSLNRQNSERPTRKLQDTEVKEWADIICRLVWKAVTTTQPWRDASEESSMDIRHYVKIKTMHGGDKHESAYCRGVVFRKNVANRKMRTDIPHPRILLLSGDIEFERRHAMTHLGDSFMGEHEEWLSQLFKRLEVWKPDVILVEKSVNRFVQDRMVEAQISLGINVKKNVLRRVARCVQAKIIDQIWSIPIPELLQRKLRHKHAHGHKPKKGELVIVDHSRHKDNTTASSRLGELDGDILTVESMQVPSDRPASSSDLESSVSAGTPLVGTPGKSCLDIPRIKSPAPGTLARKSSLRTCRTPEPSDQLGTCGHFRTRKVGDSTYLYFEDCDGMQGCTITLRGESEQMLKRIKYITQYAVYVAHNLILETFYLFDSYGALQPDDKHRANCVICSSFPKQPSPIFMEQLSVNVATALAAAVLAAADAKGRPLTRSTSASGSETIPSRQSFGSASSSTSPSYALNRNNSFAQSDANTASFPLPNKSDSKTNLLPFTGLRRQLLSSSPNVLFPELSLKMTTKPKKTPQRARPGSRLASPMPGASRSTTPLPRATSPAPSHPSKDAAGTTHVSPPSSFLIGGDQQMSDIELPPAACSEPQVTAEDMTPQEPEREGLSRNSSYSQLGQATTGYYLPFNHQNIVILTSIIYGNFKGTDKATEKAAIAAPAVSVDACPENPRSEPQASDEEAPLQPTKPPDDFQLVVMKYYDTLSHDLTLGKFIVQIIEDYKQRSESEYSGAGIRALHYAHNKGCIVVTVEKRQDEPCLQEFTTWSQCTACNKQVSPQRALSNHSLRYSFGKFLEVSFYNSDVVSRGCGHSLHRHMKRYFASQGYAVVLSYNAVETYSIKQPQTHVSYDPNTCQRFLEAEREELRSATVDGYQAVVTELRRILRRPPTVDEKLAEDTANAKFALHSEEEKSMLQQLEAMKGTVTIFAYNDLRLQLFRQLSDWNKHIEEIWHQHESEPSEPSKTKPAKPVPPTPPSSIPTPTSRASAEDSDQPSSHNGSCKMSWEPLDMLDYEKEDKGNASQCQASPFAQAFQPAEPPNLHLPPHAAAPTSPLEAPTALPATGTSEFRVPSASPDHMVTVGDVTSEECHSESQASPVYCNPSGFGPPSADSGRYSFESADKRSGAFTSEGENNGSGDTAERVKSVPTPPRNKPVAGGPTAALSAARLFKRLNPSEPPTVAIPPQLWTSNTHLFLLGVRDGYRVVVRGNEPTSIIAHTLMCEDYYKEYHKDSPAVTLDTLADPRSCSSSRASTAPSAATSTHVPTVASMDRLRRERENSGSAPTSAVTEDTVDVSDTMSTCSESAASVYQAASSAASQTTGRSQAYGPGHKQTLDRLKNKDKAHFECSIKDYNLDKFGKPESRSRTVYNCVVYYYKQFAALRQLYCAGDDLKIIRSLCRCNSFSPSGGKSGSAFAKTKDNRFMLKNISKVELGLFLQVAHRYFNYMADTIDRRLPTVLVKILGVFKITNKSTQSTHTYVLMEDLFYNHKISKVYDLKGSMRNRFQSNQNATLLDENLIRQLTDSGMLFTKEEHKDLFNMSIHNDTLLLTQLNVMDYSLLVGIDEEARTLVVGIIDYVREYTIDKQMEYLVKSSGMMGGGKMAPTVIQPRMYKQRFRHAMKNYFLILPSKETPWIVLRNGLKTVMDSQLREFLHNATFNFFAPRQKHIRTTSAARPGPLFPSDNISNLL</sequence>
<evidence type="ECO:0000256" key="1">
    <source>
        <dbReference type="ARBA" id="ARBA00012009"/>
    </source>
</evidence>
<feature type="compositionally biased region" description="Basic and acidic residues" evidence="7">
    <location>
        <begin position="51"/>
        <end position="60"/>
    </location>
</feature>
<dbReference type="Pfam" id="PF01504">
    <property type="entry name" value="PIP5K"/>
    <property type="match status" value="2"/>
</dbReference>
<dbReference type="SUPFAM" id="SSF52029">
    <property type="entry name" value="GroEL apical domain-like"/>
    <property type="match status" value="2"/>
</dbReference>
<feature type="region of interest" description="Disordered" evidence="7">
    <location>
        <begin position="1285"/>
        <end position="1336"/>
    </location>
</feature>
<dbReference type="SMART" id="SM00330">
    <property type="entry name" value="PIPKc"/>
    <property type="match status" value="1"/>
</dbReference>
<evidence type="ECO:0000256" key="3">
    <source>
        <dbReference type="ARBA" id="ARBA00022741"/>
    </source>
</evidence>
<proteinExistence type="predicted"/>
<feature type="compositionally biased region" description="Polar residues" evidence="7">
    <location>
        <begin position="40"/>
        <end position="50"/>
    </location>
</feature>
<dbReference type="PANTHER" id="PTHR45748:SF7">
    <property type="entry name" value="1-PHOSPHATIDYLINOSITOL 3-PHOSPHATE 5-KINASE-RELATED"/>
    <property type="match status" value="1"/>
</dbReference>
<feature type="domain" description="PIPK" evidence="8">
    <location>
        <begin position="1344"/>
        <end position="1666"/>
    </location>
</feature>
<feature type="region of interest" description="Disordered" evidence="7">
    <location>
        <begin position="1077"/>
        <end position="1202"/>
    </location>
</feature>
<dbReference type="PROSITE" id="PS51455">
    <property type="entry name" value="PIPK"/>
    <property type="match status" value="1"/>
</dbReference>
<feature type="region of interest" description="Disordered" evidence="7">
    <location>
        <begin position="997"/>
        <end position="1047"/>
    </location>
</feature>
<dbReference type="InterPro" id="IPR027409">
    <property type="entry name" value="GroEL-like_apical_dom_sf"/>
</dbReference>
<dbReference type="InterPro" id="IPR027410">
    <property type="entry name" value="TCP-1-like_intermed_sf"/>
</dbReference>
<gene>
    <name evidence="9" type="ORF">EGYM00163_LOCUS38826</name>
</gene>
<feature type="compositionally biased region" description="Polar residues" evidence="7">
    <location>
        <begin position="474"/>
        <end position="486"/>
    </location>
</feature>
<reference evidence="9" key="1">
    <citation type="submission" date="2021-01" db="EMBL/GenBank/DDBJ databases">
        <authorList>
            <person name="Corre E."/>
            <person name="Pelletier E."/>
            <person name="Niang G."/>
            <person name="Scheremetjew M."/>
            <person name="Finn R."/>
            <person name="Kale V."/>
            <person name="Holt S."/>
            <person name="Cochrane G."/>
            <person name="Meng A."/>
            <person name="Brown T."/>
            <person name="Cohen L."/>
        </authorList>
    </citation>
    <scope>NUCLEOTIDE SEQUENCE</scope>
    <source>
        <strain evidence="9">CCMP1594</strain>
    </source>
</reference>
<dbReference type="Pfam" id="PF00118">
    <property type="entry name" value="Cpn60_TCP1"/>
    <property type="match status" value="2"/>
</dbReference>
<feature type="region of interest" description="Disordered" evidence="7">
    <location>
        <begin position="472"/>
        <end position="506"/>
    </location>
</feature>
<feature type="compositionally biased region" description="Low complexity" evidence="7">
    <location>
        <begin position="1286"/>
        <end position="1304"/>
    </location>
</feature>
<dbReference type="InterPro" id="IPR027484">
    <property type="entry name" value="PInositol-4-P-5-kinase_N"/>
</dbReference>
<feature type="region of interest" description="Disordered" evidence="7">
    <location>
        <begin position="711"/>
        <end position="735"/>
    </location>
</feature>
<feature type="compositionally biased region" description="Basic and acidic residues" evidence="7">
    <location>
        <begin position="997"/>
        <end position="1007"/>
    </location>
</feature>
<evidence type="ECO:0000256" key="2">
    <source>
        <dbReference type="ARBA" id="ARBA00022679"/>
    </source>
</evidence>
<keyword evidence="3 6" id="KW-0547">Nucleotide-binding</keyword>
<feature type="compositionally biased region" description="Polar residues" evidence="7">
    <location>
        <begin position="1169"/>
        <end position="1180"/>
    </location>
</feature>
<dbReference type="SUPFAM" id="SSF54849">
    <property type="entry name" value="GroEL-intermediate domain like"/>
    <property type="match status" value="1"/>
</dbReference>
<dbReference type="GO" id="GO:0046854">
    <property type="term" value="P:phosphatidylinositol phosphate biosynthetic process"/>
    <property type="evidence" value="ECO:0007669"/>
    <property type="project" value="TreeGrafter"/>
</dbReference>
<keyword evidence="4 6" id="KW-0418">Kinase</keyword>
<dbReference type="FunFam" id="3.30.810.10:FF:000001">
    <property type="entry name" value="1-phosphatidylinositol 3-phosphate 5-kinase FAB1"/>
    <property type="match status" value="1"/>
</dbReference>
<dbReference type="PANTHER" id="PTHR45748">
    <property type="entry name" value="1-PHOSPHATIDYLINOSITOL 3-PHOSPHATE 5-KINASE-RELATED"/>
    <property type="match status" value="1"/>
</dbReference>
<feature type="compositionally biased region" description="Pro residues" evidence="7">
    <location>
        <begin position="1012"/>
        <end position="1022"/>
    </location>
</feature>
<dbReference type="InterPro" id="IPR002423">
    <property type="entry name" value="Cpn60/GroEL/TCP-1"/>
</dbReference>
<feature type="region of interest" description="Disordered" evidence="7">
    <location>
        <begin position="636"/>
        <end position="658"/>
    </location>
</feature>
<dbReference type="InterPro" id="IPR027483">
    <property type="entry name" value="PInositol-4-P-4/5-kinase_C_sf"/>
</dbReference>
<evidence type="ECO:0000256" key="7">
    <source>
        <dbReference type="SAM" id="MobiDB-lite"/>
    </source>
</evidence>
<evidence type="ECO:0000256" key="6">
    <source>
        <dbReference type="PROSITE-ProRule" id="PRU00781"/>
    </source>
</evidence>
<dbReference type="Gene3D" id="3.30.800.10">
    <property type="entry name" value="Phosphatidylinositol Phosphate Kinase II Beta"/>
    <property type="match status" value="1"/>
</dbReference>
<evidence type="ECO:0000313" key="9">
    <source>
        <dbReference type="EMBL" id="CAE0827564.1"/>
    </source>
</evidence>
<keyword evidence="2 6" id="KW-0808">Transferase</keyword>
<feature type="region of interest" description="Disordered" evidence="7">
    <location>
        <begin position="289"/>
        <end position="310"/>
    </location>
</feature>
<accession>A0A7S4LGI6</accession>
<protein>
    <recommendedName>
        <fullName evidence="1">1-phosphatidylinositol-3-phosphate 5-kinase</fullName>
        <ecNumber evidence="1">2.7.1.150</ecNumber>
    </recommendedName>
</protein>
<dbReference type="CDD" id="cd17300">
    <property type="entry name" value="PIPKc_PIKfyve"/>
    <property type="match status" value="1"/>
</dbReference>
<dbReference type="Gene3D" id="3.50.7.10">
    <property type="entry name" value="GroEL"/>
    <property type="match status" value="2"/>
</dbReference>
<feature type="compositionally biased region" description="Low complexity" evidence="7">
    <location>
        <begin position="487"/>
        <end position="501"/>
    </location>
</feature>
<feature type="compositionally biased region" description="Polar residues" evidence="7">
    <location>
        <begin position="1322"/>
        <end position="1336"/>
    </location>
</feature>
<dbReference type="GO" id="GO:0000285">
    <property type="term" value="F:1-phosphatidylinositol-3-phosphate 5-kinase activity"/>
    <property type="evidence" value="ECO:0007669"/>
    <property type="project" value="UniProtKB-EC"/>
</dbReference>
<name>A0A7S4LGI6_9EUGL</name>
<evidence type="ECO:0000256" key="5">
    <source>
        <dbReference type="ARBA" id="ARBA00022840"/>
    </source>
</evidence>
<organism evidence="9">
    <name type="scientific">Eutreptiella gymnastica</name>
    <dbReference type="NCBI Taxonomy" id="73025"/>
    <lineage>
        <taxon>Eukaryota</taxon>
        <taxon>Discoba</taxon>
        <taxon>Euglenozoa</taxon>
        <taxon>Euglenida</taxon>
        <taxon>Spirocuta</taxon>
        <taxon>Euglenophyceae</taxon>
        <taxon>Eutreptiales</taxon>
        <taxon>Eutreptiaceae</taxon>
        <taxon>Eutreptiella</taxon>
    </lineage>
</organism>
<evidence type="ECO:0000256" key="4">
    <source>
        <dbReference type="ARBA" id="ARBA00022777"/>
    </source>
</evidence>
<dbReference type="SUPFAM" id="SSF56104">
    <property type="entry name" value="SAICAR synthase-like"/>
    <property type="match status" value="1"/>
</dbReference>
<dbReference type="GO" id="GO:0010008">
    <property type="term" value="C:endosome membrane"/>
    <property type="evidence" value="ECO:0007669"/>
    <property type="project" value="TreeGrafter"/>
</dbReference>
<dbReference type="EMBL" id="HBJA01112435">
    <property type="protein sequence ID" value="CAE0827564.1"/>
    <property type="molecule type" value="Transcribed_RNA"/>
</dbReference>
<feature type="region of interest" description="Disordered" evidence="7">
    <location>
        <begin position="554"/>
        <end position="621"/>
    </location>
</feature>
<dbReference type="InterPro" id="IPR044769">
    <property type="entry name" value="PIKfyve_PIPKc"/>
</dbReference>
<dbReference type="Gene3D" id="3.30.260.10">
    <property type="entry name" value="TCP-1-like chaperonin intermediate domain"/>
    <property type="match status" value="1"/>
</dbReference>
<dbReference type="Gene3D" id="3.30.810.10">
    <property type="entry name" value="2-Layer Sandwich"/>
    <property type="match status" value="1"/>
</dbReference>